<dbReference type="Pfam" id="PF10691">
    <property type="entry name" value="DUF2497"/>
    <property type="match status" value="1"/>
</dbReference>
<dbReference type="EMBL" id="CP089391">
    <property type="protein sequence ID" value="WBL82373.1"/>
    <property type="molecule type" value="Genomic_DNA"/>
</dbReference>
<name>A0ABY7MVD3_9BRAD</name>
<protein>
    <submittedName>
        <fullName evidence="2">DUF2497 domain-containing protein</fullName>
    </submittedName>
</protein>
<dbReference type="RefSeq" id="WP_270172270.1">
    <property type="nucleotide sequence ID" value="NZ_CP089391.1"/>
</dbReference>
<feature type="compositionally biased region" description="Low complexity" evidence="1">
    <location>
        <begin position="55"/>
        <end position="69"/>
    </location>
</feature>
<gene>
    <name evidence="2" type="ORF">I3J27_18785</name>
</gene>
<feature type="compositionally biased region" description="Pro residues" evidence="1">
    <location>
        <begin position="159"/>
        <end position="169"/>
    </location>
</feature>
<evidence type="ECO:0000313" key="3">
    <source>
        <dbReference type="Proteomes" id="UP001179614"/>
    </source>
</evidence>
<feature type="compositionally biased region" description="Acidic residues" evidence="1">
    <location>
        <begin position="117"/>
        <end position="133"/>
    </location>
</feature>
<feature type="region of interest" description="Disordered" evidence="1">
    <location>
        <begin position="19"/>
        <end position="184"/>
    </location>
</feature>
<keyword evidence="3" id="KW-1185">Reference proteome</keyword>
<dbReference type="InterPro" id="IPR019632">
    <property type="entry name" value="DUF2497"/>
</dbReference>
<feature type="compositionally biased region" description="Pro residues" evidence="1">
    <location>
        <begin position="39"/>
        <end position="48"/>
    </location>
</feature>
<sequence>MTQPAKVTEPSMEEILASIRRIIADDEAKPPPAEAAKPAPTPAAPPKPQAVNDIPPSKAAPAAKPAAEKPAPPPAAKPAAPPPPAADAGPNSQDDIDALLAGLDTATPAPEVSAPEPEPEPEPDVLELTDEMAMDPTPPPPPPSFRKVEPRDDLEFAESPPPRPTPAPSYAPVDFDAPPMPPQQPILAQSTVSAVESAFNSLAHTVLSSNARTLEDLVKEMLRPMLKSWLDDNLPGLVERIVKAEIERVSRGGR</sequence>
<organism evidence="2 3">
    <name type="scientific">Bradyrhizobium xenonodulans</name>
    <dbReference type="NCBI Taxonomy" id="2736875"/>
    <lineage>
        <taxon>Bacteria</taxon>
        <taxon>Pseudomonadati</taxon>
        <taxon>Pseudomonadota</taxon>
        <taxon>Alphaproteobacteria</taxon>
        <taxon>Hyphomicrobiales</taxon>
        <taxon>Nitrobacteraceae</taxon>
        <taxon>Bradyrhizobium</taxon>
    </lineage>
</organism>
<accession>A0ABY7MVD3</accession>
<reference evidence="2" key="1">
    <citation type="submission" date="2021-12" db="EMBL/GenBank/DDBJ databases">
        <title>Bradyrhizobium xenonodulans sp. nov.</title>
        <authorList>
            <person name="Claassens R."/>
            <person name="Venter S.N."/>
            <person name="Beukes C.W."/>
            <person name="Stepkowski T."/>
            <person name="Steenkamp E.T."/>
        </authorList>
    </citation>
    <scope>NUCLEOTIDE SEQUENCE</scope>
    <source>
        <strain evidence="2">14AB</strain>
    </source>
</reference>
<evidence type="ECO:0000256" key="1">
    <source>
        <dbReference type="SAM" id="MobiDB-lite"/>
    </source>
</evidence>
<proteinExistence type="predicted"/>
<dbReference type="Proteomes" id="UP001179614">
    <property type="component" value="Chromosome"/>
</dbReference>
<feature type="compositionally biased region" description="Pro residues" evidence="1">
    <location>
        <begin position="70"/>
        <end position="85"/>
    </location>
</feature>
<evidence type="ECO:0000313" key="2">
    <source>
        <dbReference type="EMBL" id="WBL82373.1"/>
    </source>
</evidence>